<gene>
    <name evidence="1" type="ORF">IAC53_00985</name>
</gene>
<name>A0A9D1IDD6_9FIRM</name>
<reference evidence="1" key="1">
    <citation type="submission" date="2020-10" db="EMBL/GenBank/DDBJ databases">
        <authorList>
            <person name="Gilroy R."/>
        </authorList>
    </citation>
    <scope>NUCLEOTIDE SEQUENCE</scope>
    <source>
        <strain evidence="1">ChiGjej1B1-19959</strain>
    </source>
</reference>
<proteinExistence type="predicted"/>
<dbReference type="Proteomes" id="UP000824071">
    <property type="component" value="Unassembled WGS sequence"/>
</dbReference>
<dbReference type="InterPro" id="IPR009078">
    <property type="entry name" value="Ferritin-like_SF"/>
</dbReference>
<dbReference type="SUPFAM" id="SSF47240">
    <property type="entry name" value="Ferritin-like"/>
    <property type="match status" value="1"/>
</dbReference>
<comment type="caution">
    <text evidence="1">The sequence shown here is derived from an EMBL/GenBank/DDBJ whole genome shotgun (WGS) entry which is preliminary data.</text>
</comment>
<accession>A0A9D1IDD6</accession>
<keyword evidence="1" id="KW-0167">Capsid protein</keyword>
<protein>
    <submittedName>
        <fullName evidence="1">Spore coat protein</fullName>
    </submittedName>
</protein>
<reference evidence="1" key="2">
    <citation type="journal article" date="2021" name="PeerJ">
        <title>Extensive microbial diversity within the chicken gut microbiome revealed by metagenomics and culture.</title>
        <authorList>
            <person name="Gilroy R."/>
            <person name="Ravi A."/>
            <person name="Getino M."/>
            <person name="Pursley I."/>
            <person name="Horton D.L."/>
            <person name="Alikhan N.F."/>
            <person name="Baker D."/>
            <person name="Gharbi K."/>
            <person name="Hall N."/>
            <person name="Watson M."/>
            <person name="Adriaenssens E.M."/>
            <person name="Foster-Nyarko E."/>
            <person name="Jarju S."/>
            <person name="Secka A."/>
            <person name="Antonio M."/>
            <person name="Oren A."/>
            <person name="Chaudhuri R.R."/>
            <person name="La Ragione R."/>
            <person name="Hildebrand F."/>
            <person name="Pallen M.J."/>
        </authorList>
    </citation>
    <scope>NUCLEOTIDE SEQUENCE</scope>
    <source>
        <strain evidence="1">ChiGjej1B1-19959</strain>
    </source>
</reference>
<evidence type="ECO:0000313" key="1">
    <source>
        <dbReference type="EMBL" id="HIU35168.1"/>
    </source>
</evidence>
<sequence length="64" mass="7298">MAEWTAAELKGISDGLRAEALLIVKFRHYAQQTADPTVRGLCEQLAAQHRRHYETLLQTFTRGE</sequence>
<organism evidence="1 2">
    <name type="scientific">Candidatus Fimenecus excrementigallinarum</name>
    <dbReference type="NCBI Taxonomy" id="2840816"/>
    <lineage>
        <taxon>Bacteria</taxon>
        <taxon>Bacillati</taxon>
        <taxon>Bacillota</taxon>
        <taxon>Clostridia</taxon>
        <taxon>Candidatus Fimenecus</taxon>
    </lineage>
</organism>
<evidence type="ECO:0000313" key="2">
    <source>
        <dbReference type="Proteomes" id="UP000824071"/>
    </source>
</evidence>
<dbReference type="AlphaFoldDB" id="A0A9D1IDD6"/>
<dbReference type="EMBL" id="DVMW01000009">
    <property type="protein sequence ID" value="HIU35168.1"/>
    <property type="molecule type" value="Genomic_DNA"/>
</dbReference>
<keyword evidence="1" id="KW-0946">Virion</keyword>